<proteinExistence type="predicted"/>
<evidence type="ECO:0000313" key="1">
    <source>
        <dbReference type="EMBL" id="MBA2117990.1"/>
    </source>
</evidence>
<gene>
    <name evidence="1" type="ORF">HOV93_51980</name>
</gene>
<dbReference type="Proteomes" id="UP000551616">
    <property type="component" value="Unassembled WGS sequence"/>
</dbReference>
<protein>
    <submittedName>
        <fullName evidence="1">Uncharacterized protein</fullName>
    </submittedName>
</protein>
<reference evidence="1 2" key="1">
    <citation type="submission" date="2020-05" db="EMBL/GenBank/DDBJ databases">
        <title>Bremerella alba sp. nov., a novel planctomycete isolated from the surface of the macroalga Fucus spiralis.</title>
        <authorList>
            <person name="Godinho O."/>
            <person name="Botelho R."/>
            <person name="Albuquerque L."/>
            <person name="Wiegand S."/>
            <person name="Da Costa M.S."/>
            <person name="Lobo-Da-Cunha A."/>
            <person name="Jogler C."/>
            <person name="Lage O.M."/>
        </authorList>
    </citation>
    <scope>NUCLEOTIDE SEQUENCE [LARGE SCALE GENOMIC DNA]</scope>
    <source>
        <strain evidence="1 2">FF15</strain>
    </source>
</reference>
<evidence type="ECO:0000313" key="2">
    <source>
        <dbReference type="Proteomes" id="UP000551616"/>
    </source>
</evidence>
<dbReference type="AlphaFoldDB" id="A0A7V8VAQ8"/>
<sequence length="40" mass="4328">MRIESPIVVKFVGYGDSGSIWRLGMTVTLGRIGVFGMIAL</sequence>
<comment type="caution">
    <text evidence="1">The sequence shown here is derived from an EMBL/GenBank/DDBJ whole genome shotgun (WGS) entry which is preliminary data.</text>
</comment>
<dbReference type="EMBL" id="JABRWO010000024">
    <property type="protein sequence ID" value="MBA2117990.1"/>
    <property type="molecule type" value="Genomic_DNA"/>
</dbReference>
<name>A0A7V8VAQ8_9BACT</name>
<organism evidence="1 2">
    <name type="scientific">Bremerella alba</name>
    <dbReference type="NCBI Taxonomy" id="980252"/>
    <lineage>
        <taxon>Bacteria</taxon>
        <taxon>Pseudomonadati</taxon>
        <taxon>Planctomycetota</taxon>
        <taxon>Planctomycetia</taxon>
        <taxon>Pirellulales</taxon>
        <taxon>Pirellulaceae</taxon>
        <taxon>Bremerella</taxon>
    </lineage>
</organism>
<accession>A0A7V8VAQ8</accession>
<keyword evidence="2" id="KW-1185">Reference proteome</keyword>